<sequence length="228" mass="25520">MSSILNPDNYLNHLSPPDAFQYGVARNLNLAVLGATIWDILVYIPDDIKILRMQKGIRAVNVCFITSRLFALCFVLASVLSRTIPFNNCEPIFITSGCCYVLSLSSSSFLFLRRVQAVYADNRCVQWFFFILWLIYCGLDFTVPIGVRGSHIPGTRYCLDSENGTYLLAGAFAPIVFDTSVFLAISFKVARSSHTTQDTRVTWDTLVSGKALPRLSRAVLQGGQQYYL</sequence>
<evidence type="ECO:0000313" key="2">
    <source>
        <dbReference type="EMBL" id="KAF9443724.1"/>
    </source>
</evidence>
<dbReference type="EMBL" id="MU151441">
    <property type="protein sequence ID" value="KAF9443724.1"/>
    <property type="molecule type" value="Genomic_DNA"/>
</dbReference>
<dbReference type="OrthoDB" id="3038990at2759"/>
<organism evidence="2 3">
    <name type="scientific">Macrolepiota fuliginosa MF-IS2</name>
    <dbReference type="NCBI Taxonomy" id="1400762"/>
    <lineage>
        <taxon>Eukaryota</taxon>
        <taxon>Fungi</taxon>
        <taxon>Dikarya</taxon>
        <taxon>Basidiomycota</taxon>
        <taxon>Agaricomycotina</taxon>
        <taxon>Agaricomycetes</taxon>
        <taxon>Agaricomycetidae</taxon>
        <taxon>Agaricales</taxon>
        <taxon>Agaricineae</taxon>
        <taxon>Agaricaceae</taxon>
        <taxon>Macrolepiota</taxon>
    </lineage>
</organism>
<gene>
    <name evidence="2" type="ORF">P691DRAFT_797122</name>
</gene>
<feature type="transmembrane region" description="Helical" evidence="1">
    <location>
        <begin position="92"/>
        <end position="112"/>
    </location>
</feature>
<comment type="caution">
    <text evidence="2">The sequence shown here is derived from an EMBL/GenBank/DDBJ whole genome shotgun (WGS) entry which is preliminary data.</text>
</comment>
<proteinExistence type="predicted"/>
<feature type="transmembrane region" description="Helical" evidence="1">
    <location>
        <begin position="56"/>
        <end position="80"/>
    </location>
</feature>
<keyword evidence="1" id="KW-0812">Transmembrane</keyword>
<feature type="transmembrane region" description="Helical" evidence="1">
    <location>
        <begin position="166"/>
        <end position="187"/>
    </location>
</feature>
<name>A0A9P6BZK6_9AGAR</name>
<evidence type="ECO:0000313" key="3">
    <source>
        <dbReference type="Proteomes" id="UP000807342"/>
    </source>
</evidence>
<feature type="transmembrane region" description="Helical" evidence="1">
    <location>
        <begin position="124"/>
        <end position="146"/>
    </location>
</feature>
<keyword evidence="3" id="KW-1185">Reference proteome</keyword>
<reference evidence="2" key="1">
    <citation type="submission" date="2020-11" db="EMBL/GenBank/DDBJ databases">
        <authorList>
            <consortium name="DOE Joint Genome Institute"/>
            <person name="Ahrendt S."/>
            <person name="Riley R."/>
            <person name="Andreopoulos W."/>
            <person name="Labutti K."/>
            <person name="Pangilinan J."/>
            <person name="Ruiz-Duenas F.J."/>
            <person name="Barrasa J.M."/>
            <person name="Sanchez-Garcia M."/>
            <person name="Camarero S."/>
            <person name="Miyauchi S."/>
            <person name="Serrano A."/>
            <person name="Linde D."/>
            <person name="Babiker R."/>
            <person name="Drula E."/>
            <person name="Ayuso-Fernandez I."/>
            <person name="Pacheco R."/>
            <person name="Padilla G."/>
            <person name="Ferreira P."/>
            <person name="Barriuso J."/>
            <person name="Kellner H."/>
            <person name="Castanera R."/>
            <person name="Alfaro M."/>
            <person name="Ramirez L."/>
            <person name="Pisabarro A.G."/>
            <person name="Kuo A."/>
            <person name="Tritt A."/>
            <person name="Lipzen A."/>
            <person name="He G."/>
            <person name="Yan M."/>
            <person name="Ng V."/>
            <person name="Cullen D."/>
            <person name="Martin F."/>
            <person name="Rosso M.-N."/>
            <person name="Henrissat B."/>
            <person name="Hibbett D."/>
            <person name="Martinez A.T."/>
            <person name="Grigoriev I.V."/>
        </authorList>
    </citation>
    <scope>NUCLEOTIDE SEQUENCE</scope>
    <source>
        <strain evidence="2">MF-IS2</strain>
    </source>
</reference>
<protein>
    <submittedName>
        <fullName evidence="2">Uncharacterized protein</fullName>
    </submittedName>
</protein>
<keyword evidence="1" id="KW-0472">Membrane</keyword>
<keyword evidence="1" id="KW-1133">Transmembrane helix</keyword>
<dbReference type="AlphaFoldDB" id="A0A9P6BZK6"/>
<evidence type="ECO:0000256" key="1">
    <source>
        <dbReference type="SAM" id="Phobius"/>
    </source>
</evidence>
<feature type="transmembrane region" description="Helical" evidence="1">
    <location>
        <begin position="20"/>
        <end position="44"/>
    </location>
</feature>
<dbReference type="Proteomes" id="UP000807342">
    <property type="component" value="Unassembled WGS sequence"/>
</dbReference>
<accession>A0A9P6BZK6</accession>